<evidence type="ECO:0000313" key="3">
    <source>
        <dbReference type="Proteomes" id="UP001175271"/>
    </source>
</evidence>
<feature type="signal peptide" evidence="1">
    <location>
        <begin position="1"/>
        <end position="19"/>
    </location>
</feature>
<keyword evidence="1" id="KW-0732">Signal</keyword>
<accession>A0AA39I5E1</accession>
<protein>
    <recommendedName>
        <fullName evidence="4">Activin types I and II receptor domain-containing protein</fullName>
    </recommendedName>
</protein>
<gene>
    <name evidence="2" type="ORF">QR680_012627</name>
</gene>
<dbReference type="EMBL" id="JAUCMV010000002">
    <property type="protein sequence ID" value="KAK0416679.1"/>
    <property type="molecule type" value="Genomic_DNA"/>
</dbReference>
<keyword evidence="3" id="KW-1185">Reference proteome</keyword>
<evidence type="ECO:0000313" key="2">
    <source>
        <dbReference type="EMBL" id="KAK0416679.1"/>
    </source>
</evidence>
<feature type="chain" id="PRO_5041367484" description="Activin types I and II receptor domain-containing protein" evidence="1">
    <location>
        <begin position="20"/>
        <end position="142"/>
    </location>
</feature>
<reference evidence="2" key="1">
    <citation type="submission" date="2023-06" db="EMBL/GenBank/DDBJ databases">
        <title>Genomic analysis of the entomopathogenic nematode Steinernema hermaphroditum.</title>
        <authorList>
            <person name="Schwarz E.M."/>
            <person name="Heppert J.K."/>
            <person name="Baniya A."/>
            <person name="Schwartz H.T."/>
            <person name="Tan C.-H."/>
            <person name="Antoshechkin I."/>
            <person name="Sternberg P.W."/>
            <person name="Goodrich-Blair H."/>
            <person name="Dillman A.R."/>
        </authorList>
    </citation>
    <scope>NUCLEOTIDE SEQUENCE</scope>
    <source>
        <strain evidence="2">PS9179</strain>
        <tissue evidence="2">Whole animal</tissue>
    </source>
</reference>
<dbReference type="AlphaFoldDB" id="A0AA39I5E1"/>
<evidence type="ECO:0000256" key="1">
    <source>
        <dbReference type="SAM" id="SignalP"/>
    </source>
</evidence>
<organism evidence="2 3">
    <name type="scientific">Steinernema hermaphroditum</name>
    <dbReference type="NCBI Taxonomy" id="289476"/>
    <lineage>
        <taxon>Eukaryota</taxon>
        <taxon>Metazoa</taxon>
        <taxon>Ecdysozoa</taxon>
        <taxon>Nematoda</taxon>
        <taxon>Chromadorea</taxon>
        <taxon>Rhabditida</taxon>
        <taxon>Tylenchina</taxon>
        <taxon>Panagrolaimomorpha</taxon>
        <taxon>Strongyloidoidea</taxon>
        <taxon>Steinernematidae</taxon>
        <taxon>Steinernema</taxon>
    </lineage>
</organism>
<proteinExistence type="predicted"/>
<sequence length="142" mass="15034">MNLLTTVALLAVLVAPLQALRCKCTQSSAKTPCDAGVCSVPDGESGCLSLDHPTSGLYYACSKSRLPHNHCNEKLTKSGITVRVCSCDDADFCNARLWPTDDAPAARVEPRRVEITAEMSAGIGLPLLGLSVLLPLLLLHCS</sequence>
<comment type="caution">
    <text evidence="2">The sequence shown here is derived from an EMBL/GenBank/DDBJ whole genome shotgun (WGS) entry which is preliminary data.</text>
</comment>
<evidence type="ECO:0008006" key="4">
    <source>
        <dbReference type="Google" id="ProtNLM"/>
    </source>
</evidence>
<name>A0AA39I5E1_9BILA</name>
<dbReference type="Proteomes" id="UP001175271">
    <property type="component" value="Unassembled WGS sequence"/>
</dbReference>